<sequence>MFGKVEDKANEVAGTVEEAFGKATDAPQHQVCGAARKYASQASYAARGVTESVKTQVESNPLTGVAIAAAVGIVFGFLLGRK</sequence>
<evidence type="ECO:0000313" key="2">
    <source>
        <dbReference type="Proteomes" id="UP000042738"/>
    </source>
</evidence>
<dbReference type="SUPFAM" id="SSF69047">
    <property type="entry name" value="Hypothetical protein YjbJ"/>
    <property type="match status" value="1"/>
</dbReference>
<accession>A0A068ZB28</accession>
<reference evidence="1 2" key="1">
    <citation type="journal article" date="2014" name="Genome Announc.">
        <title>Whole-Genome Sequence of Serratia symbiotica Strain CWBI-2.3T, a Free-Living Symbiont of the Black Bean Aphid Aphis fabae.</title>
        <authorList>
            <person name="Foray V."/>
            <person name="Grigorescu A.S."/>
            <person name="Sabri A."/>
            <person name="Haubruge E."/>
            <person name="Lognay G."/>
            <person name="Francis F."/>
            <person name="Fauconnier M.L."/>
            <person name="Hance T."/>
            <person name="Thonart P."/>
        </authorList>
    </citation>
    <scope>NUCLEOTIDE SEQUENCE [LARGE SCALE GENOMIC DNA]</scope>
    <source>
        <strain evidence="1">CWBI-2.3</strain>
    </source>
</reference>
<dbReference type="STRING" id="138074.SYMBAF_50395"/>
<evidence type="ECO:0000313" key="1">
    <source>
        <dbReference type="EMBL" id="QLH62577.1"/>
    </source>
</evidence>
<dbReference type="InterPro" id="IPR043605">
    <property type="entry name" value="DUF883_C"/>
</dbReference>
<dbReference type="AlphaFoldDB" id="A0A068ZB28"/>
<dbReference type="EMBL" id="CP050855">
    <property type="protein sequence ID" value="QLH62577.1"/>
    <property type="molecule type" value="Genomic_DNA"/>
</dbReference>
<dbReference type="Proteomes" id="UP000042738">
    <property type="component" value="Chromosome"/>
</dbReference>
<dbReference type="InterPro" id="IPR036629">
    <property type="entry name" value="YjbJ_sf"/>
</dbReference>
<dbReference type="Pfam" id="PF19029">
    <property type="entry name" value="DUF883_C"/>
    <property type="match status" value="1"/>
</dbReference>
<proteinExistence type="predicted"/>
<dbReference type="RefSeq" id="WP_040265986.1">
    <property type="nucleotide sequence ID" value="NZ_CAXKXZ010000010.1"/>
</dbReference>
<protein>
    <submittedName>
        <fullName evidence="1">DUF883 family protein</fullName>
    </submittedName>
</protein>
<dbReference type="GeneID" id="93736069"/>
<gene>
    <name evidence="1" type="ORF">SYMBAF_06010</name>
</gene>
<organism evidence="1 2">
    <name type="scientific">Serratia symbiotica</name>
    <dbReference type="NCBI Taxonomy" id="138074"/>
    <lineage>
        <taxon>Bacteria</taxon>
        <taxon>Pseudomonadati</taxon>
        <taxon>Pseudomonadota</taxon>
        <taxon>Gammaproteobacteria</taxon>
        <taxon>Enterobacterales</taxon>
        <taxon>Yersiniaceae</taxon>
        <taxon>Serratia</taxon>
    </lineage>
</organism>
<name>A0A068ZB28_9GAMM</name>